<dbReference type="GO" id="GO:0005654">
    <property type="term" value="C:nucleoplasm"/>
    <property type="evidence" value="ECO:0007669"/>
    <property type="project" value="UniProtKB-SubCell"/>
</dbReference>
<feature type="region of interest" description="Disordered" evidence="6">
    <location>
        <begin position="113"/>
        <end position="149"/>
    </location>
</feature>
<feature type="domain" description="Cyclin-dependent kinase inhibitor" evidence="7">
    <location>
        <begin position="144"/>
        <end position="189"/>
    </location>
</feature>
<dbReference type="OMA" id="EEPPHRN"/>
<dbReference type="Gramene" id="KFK39247">
    <property type="protein sequence ID" value="KFK39247"/>
    <property type="gene ID" value="AALP_AA3G219700"/>
</dbReference>
<evidence type="ECO:0000256" key="4">
    <source>
        <dbReference type="ARBA" id="ARBA00023306"/>
    </source>
</evidence>
<reference evidence="9" key="1">
    <citation type="journal article" date="2015" name="Nat. Plants">
        <title>Genome expansion of Arabis alpina linked with retrotransposition and reduced symmetric DNA methylation.</title>
        <authorList>
            <person name="Willing E.M."/>
            <person name="Rawat V."/>
            <person name="Mandakova T."/>
            <person name="Maumus F."/>
            <person name="James G.V."/>
            <person name="Nordstroem K.J."/>
            <person name="Becker C."/>
            <person name="Warthmann N."/>
            <person name="Chica C."/>
            <person name="Szarzynska B."/>
            <person name="Zytnicki M."/>
            <person name="Albani M.C."/>
            <person name="Kiefer C."/>
            <person name="Bergonzi S."/>
            <person name="Castaings L."/>
            <person name="Mateos J.L."/>
            <person name="Berns M.C."/>
            <person name="Bujdoso N."/>
            <person name="Piofczyk T."/>
            <person name="de Lorenzo L."/>
            <person name="Barrero-Sicilia C."/>
            <person name="Mateos I."/>
            <person name="Piednoel M."/>
            <person name="Hagmann J."/>
            <person name="Chen-Min-Tao R."/>
            <person name="Iglesias-Fernandez R."/>
            <person name="Schuster S.C."/>
            <person name="Alonso-Blanco C."/>
            <person name="Roudier F."/>
            <person name="Carbonero P."/>
            <person name="Paz-Ares J."/>
            <person name="Davis S.J."/>
            <person name="Pecinka A."/>
            <person name="Quesneville H."/>
            <person name="Colot V."/>
            <person name="Lysak M.A."/>
            <person name="Weigel D."/>
            <person name="Coupland G."/>
            <person name="Schneeberger K."/>
        </authorList>
    </citation>
    <scope>NUCLEOTIDE SEQUENCE [LARGE SCALE GENOMIC DNA]</scope>
    <source>
        <strain evidence="9">cv. Pajares</strain>
    </source>
</reference>
<dbReference type="InterPro" id="IPR044275">
    <property type="entry name" value="KRP"/>
</dbReference>
<dbReference type="GO" id="GO:0004861">
    <property type="term" value="F:cyclin-dependent protein serine/threonine kinase inhibitor activity"/>
    <property type="evidence" value="ECO:0007669"/>
    <property type="project" value="UniProtKB-UniRule"/>
</dbReference>
<gene>
    <name evidence="8" type="ordered locus">AALP_Aa3g219700</name>
</gene>
<comment type="similarity">
    <text evidence="2 5">Belongs to the CDI family. ICK/KRP subfamily.</text>
</comment>
<dbReference type="InterPro" id="IPR044898">
    <property type="entry name" value="CDI_dom_sf"/>
</dbReference>
<evidence type="ECO:0000256" key="5">
    <source>
        <dbReference type="PIRNR" id="PIRNR017811"/>
    </source>
</evidence>
<dbReference type="GO" id="GO:0051726">
    <property type="term" value="P:regulation of cell cycle"/>
    <property type="evidence" value="ECO:0007669"/>
    <property type="project" value="InterPro"/>
</dbReference>
<evidence type="ECO:0000313" key="8">
    <source>
        <dbReference type="EMBL" id="KFK39247.1"/>
    </source>
</evidence>
<keyword evidence="3 5" id="KW-0649">Protein kinase inhibitor</keyword>
<sequence>MSERNHNRKRDACDSGFVEEALSISVSPLTKKKKLDDSTTDSHVVDSASGGCSVTSAGEDDEQSSSLSSGCFSNEIATNNPAFVVDLEAHQKSETETETLTLVSNDFRKERNPVTLALGETTEIESSSATEKRDDRKTSPEVRKTPTPAEIEDFFSELENDDNQKRFIEKYNFDIVNDKPLEGRYKWEST</sequence>
<name>A0A087HAU5_ARAAL</name>
<dbReference type="InterPro" id="IPR003175">
    <property type="entry name" value="CDI_dom"/>
</dbReference>
<proteinExistence type="inferred from homology"/>
<evidence type="ECO:0000256" key="3">
    <source>
        <dbReference type="ARBA" id="ARBA00023013"/>
    </source>
</evidence>
<evidence type="ECO:0000256" key="2">
    <source>
        <dbReference type="ARBA" id="ARBA00010274"/>
    </source>
</evidence>
<protein>
    <recommendedName>
        <fullName evidence="5">Cyclin-dependent kinase inhibitor</fullName>
    </recommendedName>
</protein>
<evidence type="ECO:0000313" key="9">
    <source>
        <dbReference type="Proteomes" id="UP000029120"/>
    </source>
</evidence>
<dbReference type="PANTHER" id="PTHR46776">
    <property type="entry name" value="CYCLIN-DEPENDENT KINASE INHIBITOR 4-RELATED"/>
    <property type="match status" value="1"/>
</dbReference>
<organism evidence="8 9">
    <name type="scientific">Arabis alpina</name>
    <name type="common">Alpine rock-cress</name>
    <dbReference type="NCBI Taxonomy" id="50452"/>
    <lineage>
        <taxon>Eukaryota</taxon>
        <taxon>Viridiplantae</taxon>
        <taxon>Streptophyta</taxon>
        <taxon>Embryophyta</taxon>
        <taxon>Tracheophyta</taxon>
        <taxon>Spermatophyta</taxon>
        <taxon>Magnoliopsida</taxon>
        <taxon>eudicotyledons</taxon>
        <taxon>Gunneridae</taxon>
        <taxon>Pentapetalae</taxon>
        <taxon>rosids</taxon>
        <taxon>malvids</taxon>
        <taxon>Brassicales</taxon>
        <taxon>Brassicaceae</taxon>
        <taxon>Arabideae</taxon>
        <taxon>Arabis</taxon>
    </lineage>
</organism>
<dbReference type="AlphaFoldDB" id="A0A087HAU5"/>
<keyword evidence="9" id="KW-1185">Reference proteome</keyword>
<feature type="compositionally biased region" description="Low complexity" evidence="6">
    <location>
        <begin position="120"/>
        <end position="129"/>
    </location>
</feature>
<evidence type="ECO:0000256" key="1">
    <source>
        <dbReference type="ARBA" id="ARBA00004642"/>
    </source>
</evidence>
<dbReference type="OrthoDB" id="9940972at2759"/>
<accession>A0A087HAU5</accession>
<comment type="subcellular location">
    <subcellularLocation>
        <location evidence="1">Nucleus</location>
        <location evidence="1">Nucleoplasm</location>
    </subcellularLocation>
</comment>
<evidence type="ECO:0000259" key="7">
    <source>
        <dbReference type="Pfam" id="PF02234"/>
    </source>
</evidence>
<dbReference type="PIRSF" id="PIRSF017811">
    <property type="entry name" value="CDK_inhib_pln"/>
    <property type="match status" value="1"/>
</dbReference>
<dbReference type="Gene3D" id="4.10.365.10">
    <property type="entry name" value="p27"/>
    <property type="match status" value="1"/>
</dbReference>
<evidence type="ECO:0000256" key="6">
    <source>
        <dbReference type="SAM" id="MobiDB-lite"/>
    </source>
</evidence>
<keyword evidence="4" id="KW-0131">Cell cycle</keyword>
<dbReference type="Proteomes" id="UP000029120">
    <property type="component" value="Chromosome 3"/>
</dbReference>
<dbReference type="EMBL" id="CM002871">
    <property type="protein sequence ID" value="KFK39247.1"/>
    <property type="molecule type" value="Genomic_DNA"/>
</dbReference>
<feature type="region of interest" description="Disordered" evidence="6">
    <location>
        <begin position="28"/>
        <end position="72"/>
    </location>
</feature>
<dbReference type="Pfam" id="PF02234">
    <property type="entry name" value="CDI"/>
    <property type="match status" value="1"/>
</dbReference>
<feature type="compositionally biased region" description="Basic and acidic residues" evidence="6">
    <location>
        <begin position="130"/>
        <end position="144"/>
    </location>
</feature>